<dbReference type="EMBL" id="JASCZI010277344">
    <property type="protein sequence ID" value="MED6226999.1"/>
    <property type="molecule type" value="Genomic_DNA"/>
</dbReference>
<sequence length="221" mass="24648">MEVYLYSECNAEIEIEEPLCLGTRDSLNLKVEGIPKPRNLALAVKIYRSGVQEGYRGVWRPLARLSSRLKNKTVACFVHSSSGLALESIAKELAQPIYYYPWKGGVRGIPVTTPLELSHFHDFAIKESSILFYSRTISFWKNIQWHIPSSSGNQTTTSAFLSDEVQVSNLFLPGNVPAFELEVRVFRYPDGAILWIGSDGTSQASLSTRSGNNYCCLNGFA</sequence>
<name>A0ABU6ZYD7_9FABA</name>
<gene>
    <name evidence="1" type="ORF">PIB30_109234</name>
</gene>
<proteinExistence type="predicted"/>
<evidence type="ECO:0000313" key="2">
    <source>
        <dbReference type="Proteomes" id="UP001341840"/>
    </source>
</evidence>
<dbReference type="Proteomes" id="UP001341840">
    <property type="component" value="Unassembled WGS sequence"/>
</dbReference>
<keyword evidence="2" id="KW-1185">Reference proteome</keyword>
<accession>A0ABU6ZYD7</accession>
<reference evidence="1 2" key="1">
    <citation type="journal article" date="2023" name="Plants (Basel)">
        <title>Bridging the Gap: Combining Genomics and Transcriptomics Approaches to Understand Stylosanthes scabra, an Orphan Legume from the Brazilian Caatinga.</title>
        <authorList>
            <person name="Ferreira-Neto J.R.C."/>
            <person name="da Silva M.D."/>
            <person name="Binneck E."/>
            <person name="de Melo N.F."/>
            <person name="da Silva R.H."/>
            <person name="de Melo A.L.T.M."/>
            <person name="Pandolfi V."/>
            <person name="Bustamante F.O."/>
            <person name="Brasileiro-Vidal A.C."/>
            <person name="Benko-Iseppon A.M."/>
        </authorList>
    </citation>
    <scope>NUCLEOTIDE SEQUENCE [LARGE SCALE GENOMIC DNA]</scope>
    <source>
        <tissue evidence="1">Leaves</tissue>
    </source>
</reference>
<feature type="non-terminal residue" evidence="1">
    <location>
        <position position="221"/>
    </location>
</feature>
<comment type="caution">
    <text evidence="1">The sequence shown here is derived from an EMBL/GenBank/DDBJ whole genome shotgun (WGS) entry which is preliminary data.</text>
</comment>
<protein>
    <submittedName>
        <fullName evidence="1">Uncharacterized protein</fullName>
    </submittedName>
</protein>
<evidence type="ECO:0000313" key="1">
    <source>
        <dbReference type="EMBL" id="MED6226999.1"/>
    </source>
</evidence>
<organism evidence="1 2">
    <name type="scientific">Stylosanthes scabra</name>
    <dbReference type="NCBI Taxonomy" id="79078"/>
    <lineage>
        <taxon>Eukaryota</taxon>
        <taxon>Viridiplantae</taxon>
        <taxon>Streptophyta</taxon>
        <taxon>Embryophyta</taxon>
        <taxon>Tracheophyta</taxon>
        <taxon>Spermatophyta</taxon>
        <taxon>Magnoliopsida</taxon>
        <taxon>eudicotyledons</taxon>
        <taxon>Gunneridae</taxon>
        <taxon>Pentapetalae</taxon>
        <taxon>rosids</taxon>
        <taxon>fabids</taxon>
        <taxon>Fabales</taxon>
        <taxon>Fabaceae</taxon>
        <taxon>Papilionoideae</taxon>
        <taxon>50 kb inversion clade</taxon>
        <taxon>dalbergioids sensu lato</taxon>
        <taxon>Dalbergieae</taxon>
        <taxon>Pterocarpus clade</taxon>
        <taxon>Stylosanthes</taxon>
    </lineage>
</organism>